<dbReference type="EMBL" id="DQYG01000154">
    <property type="protein sequence ID" value="HDD31690.1"/>
    <property type="molecule type" value="Genomic_DNA"/>
</dbReference>
<dbReference type="Pfam" id="PF14578">
    <property type="entry name" value="GTP_EFTU_D4"/>
    <property type="match status" value="1"/>
</dbReference>
<evidence type="ECO:0000256" key="5">
    <source>
        <dbReference type="ARBA" id="ARBA00022917"/>
    </source>
</evidence>
<dbReference type="CDD" id="cd03703">
    <property type="entry name" value="aeIF5B_II"/>
    <property type="match status" value="1"/>
</dbReference>
<comment type="caution">
    <text evidence="11">The sequence shown here is derived from an EMBL/GenBank/DDBJ whole genome shotgun (WGS) entry which is preliminary data.</text>
</comment>
<keyword evidence="4 8" id="KW-0547">Nucleotide-binding</keyword>
<dbReference type="Pfam" id="PF00009">
    <property type="entry name" value="GTP_EFTU"/>
    <property type="match status" value="1"/>
</dbReference>
<evidence type="ECO:0000256" key="6">
    <source>
        <dbReference type="ARBA" id="ARBA00023134"/>
    </source>
</evidence>
<dbReference type="AlphaFoldDB" id="A0A7C0Y187"/>
<gene>
    <name evidence="8" type="primary">infB</name>
    <name evidence="11" type="ORF">ENF72_03610</name>
</gene>
<accession>A0A7C0Y187</accession>
<dbReference type="InterPro" id="IPR027417">
    <property type="entry name" value="P-loop_NTPase"/>
</dbReference>
<dbReference type="PRINTS" id="PR00315">
    <property type="entry name" value="ELONGATNFCT"/>
</dbReference>
<dbReference type="Gene3D" id="2.40.30.10">
    <property type="entry name" value="Translation factors"/>
    <property type="match status" value="2"/>
</dbReference>
<dbReference type="NCBIfam" id="NF011418">
    <property type="entry name" value="PRK14845.1"/>
    <property type="match status" value="1"/>
</dbReference>
<dbReference type="InterPro" id="IPR005225">
    <property type="entry name" value="Small_GTP-bd"/>
</dbReference>
<feature type="binding site" evidence="8">
    <location>
        <begin position="77"/>
        <end position="81"/>
    </location>
    <ligand>
        <name>GTP</name>
        <dbReference type="ChEBI" id="CHEBI:37565"/>
    </ligand>
</feature>
<dbReference type="CDD" id="cd16266">
    <property type="entry name" value="IF2_aeIF5B_IV"/>
    <property type="match status" value="1"/>
</dbReference>
<keyword evidence="6 8" id="KW-0342">GTP-binding</keyword>
<dbReference type="InterPro" id="IPR023115">
    <property type="entry name" value="TIF_IF2_dom3"/>
</dbReference>
<dbReference type="InterPro" id="IPR004544">
    <property type="entry name" value="TF_aIF-2_arc"/>
</dbReference>
<comment type="similarity">
    <text evidence="1 8 9">Belongs to the TRAFAC class translation factor GTPase superfamily. Classic translation factor GTPase family. IF-2 subfamily.</text>
</comment>
<evidence type="ECO:0000256" key="8">
    <source>
        <dbReference type="HAMAP-Rule" id="MF_00100"/>
    </source>
</evidence>
<name>A0A7C0Y187_THELI</name>
<dbReference type="FunFam" id="3.40.50.10050:FF:000009">
    <property type="entry name" value="Probable translation initiation factor IF-2"/>
    <property type="match status" value="1"/>
</dbReference>
<dbReference type="GO" id="GO:0003743">
    <property type="term" value="F:translation initiation factor activity"/>
    <property type="evidence" value="ECO:0007669"/>
    <property type="project" value="UniProtKB-UniRule"/>
</dbReference>
<dbReference type="HAMAP" id="MF_00100_A">
    <property type="entry name" value="IF_2_A"/>
    <property type="match status" value="1"/>
</dbReference>
<dbReference type="Gene3D" id="3.40.50.300">
    <property type="entry name" value="P-loop containing nucleotide triphosphate hydrolases"/>
    <property type="match status" value="1"/>
</dbReference>
<dbReference type="InterPro" id="IPR004161">
    <property type="entry name" value="EFTu-like_2"/>
</dbReference>
<dbReference type="Pfam" id="PF11987">
    <property type="entry name" value="IF-2"/>
    <property type="match status" value="1"/>
</dbReference>
<evidence type="ECO:0000313" key="11">
    <source>
        <dbReference type="EMBL" id="HDD31690.1"/>
    </source>
</evidence>
<dbReference type="GO" id="GO:0005737">
    <property type="term" value="C:cytoplasm"/>
    <property type="evidence" value="ECO:0007669"/>
    <property type="project" value="TreeGrafter"/>
</dbReference>
<dbReference type="InterPro" id="IPR000795">
    <property type="entry name" value="T_Tr_GTP-bd_dom"/>
</dbReference>
<keyword evidence="5 8" id="KW-0648">Protein biosynthesis</keyword>
<dbReference type="GO" id="GO:0005525">
    <property type="term" value="F:GTP binding"/>
    <property type="evidence" value="ECO:0007669"/>
    <property type="project" value="UniProtKB-KW"/>
</dbReference>
<dbReference type="NCBIfam" id="TIGR00491">
    <property type="entry name" value="aIF-2"/>
    <property type="match status" value="1"/>
</dbReference>
<dbReference type="InterPro" id="IPR029459">
    <property type="entry name" value="EFTU-type"/>
</dbReference>
<keyword evidence="3 8" id="KW-0396">Initiation factor</keyword>
<evidence type="ECO:0000256" key="3">
    <source>
        <dbReference type="ARBA" id="ARBA00022540"/>
    </source>
</evidence>
<organism evidence="11">
    <name type="scientific">Thermococcus litoralis</name>
    <dbReference type="NCBI Taxonomy" id="2265"/>
    <lineage>
        <taxon>Archaea</taxon>
        <taxon>Methanobacteriati</taxon>
        <taxon>Methanobacteriota</taxon>
        <taxon>Thermococci</taxon>
        <taxon>Thermococcales</taxon>
        <taxon>Thermococcaceae</taxon>
        <taxon>Thermococcus</taxon>
    </lineage>
</organism>
<feature type="binding site" evidence="8">
    <location>
        <begin position="13"/>
        <end position="20"/>
    </location>
    <ligand>
        <name>GTP</name>
        <dbReference type="ChEBI" id="CHEBI:37565"/>
    </ligand>
</feature>
<evidence type="ECO:0000259" key="10">
    <source>
        <dbReference type="PROSITE" id="PS51722"/>
    </source>
</evidence>
<protein>
    <recommendedName>
        <fullName evidence="2 8">Probable translation initiation factor IF-2</fullName>
    </recommendedName>
</protein>
<comment type="function">
    <text evidence="7 8 9">Function in general translation initiation by promoting the binding of the formylmethionine-tRNA to ribosomes. Seems to function along with eIF-2.</text>
</comment>
<dbReference type="Pfam" id="PF03144">
    <property type="entry name" value="GTP_EFTU_D2"/>
    <property type="match status" value="1"/>
</dbReference>
<dbReference type="PANTHER" id="PTHR43381">
    <property type="entry name" value="TRANSLATION INITIATION FACTOR IF-2-RELATED"/>
    <property type="match status" value="1"/>
</dbReference>
<evidence type="ECO:0000256" key="1">
    <source>
        <dbReference type="ARBA" id="ARBA00007733"/>
    </source>
</evidence>
<proteinExistence type="inferred from homology"/>
<dbReference type="InterPro" id="IPR036925">
    <property type="entry name" value="TIF_IF2_dom3_sf"/>
</dbReference>
<dbReference type="PROSITE" id="PS51722">
    <property type="entry name" value="G_TR_2"/>
    <property type="match status" value="1"/>
</dbReference>
<dbReference type="NCBIfam" id="NF003078">
    <property type="entry name" value="PRK04004.1"/>
    <property type="match status" value="1"/>
</dbReference>
<dbReference type="FunFam" id="3.40.50.300:FF:000112">
    <property type="entry name" value="Eukaryotic translation initiation factor 5B"/>
    <property type="match status" value="1"/>
</dbReference>
<evidence type="ECO:0000256" key="4">
    <source>
        <dbReference type="ARBA" id="ARBA00022741"/>
    </source>
</evidence>
<reference evidence="11" key="1">
    <citation type="journal article" date="2020" name="mSystems">
        <title>Genome- and Community-Level Interaction Insights into Carbon Utilization and Element Cycling Functions of Hydrothermarchaeota in Hydrothermal Sediment.</title>
        <authorList>
            <person name="Zhou Z."/>
            <person name="Liu Y."/>
            <person name="Xu W."/>
            <person name="Pan J."/>
            <person name="Luo Z.H."/>
            <person name="Li M."/>
        </authorList>
    </citation>
    <scope>NUCLEOTIDE SEQUENCE [LARGE SCALE GENOMIC DNA]</scope>
    <source>
        <strain evidence="11">HyVt-151</strain>
    </source>
</reference>
<evidence type="ECO:0000256" key="2">
    <source>
        <dbReference type="ARBA" id="ARBA00020166"/>
    </source>
</evidence>
<dbReference type="CDD" id="cd01887">
    <property type="entry name" value="IF2_eIF5B"/>
    <property type="match status" value="1"/>
</dbReference>
<sequence length="597" mass="66809">MKKIRQPIIAVLGHVDHGKTTMLDKIRNTRVAEKEAGGITQHIGATEVPIEVVKQLAGSLLSLWKGEIRLPGLLFIDTPGHEAFTSLRARGGSLADLAILVVDINEGFQPQTIESIEILRKYRTPFVVAANKIDRIKGWKIVENEPFLVNIKKQDQRAVQELETKLWELIGKFYEVGFQANRFDRVQDFRRELAIIPVSAKYGIGLPELLVLIAGLAQKYLEEKLKIEVEGPARGTILEVREEIGFGTTIDVIIYDGTLRKDDIIVVGGKDKAIVTKIRALLKPKPLDEIRDPRYRFDQVEEVSAAAGIKIAAPNLEEALAGSPVIAARTEKEIEKAKREILEQIKSVIISTDKVGVIVKADTIGSLEALSKELQEKNIPIRKADVGNISKTDVMEALSVKEEEPLYGVVIGFNVKVNEDAEEVAKAKKIPIFVENVIYKIIEDYEAWVRAEEEKKKKELLAQTKFPGIIKIFPDERYIFRRSHPAIVGIEVLEGRIKPGYPLMKQNGDRVGVIKSIKSKEEFLQEVKKGDQVAIAIEGAIVGRHIHPGEILYVDISRDDAIRLIKELRDVLDESDIRALKETAKVKAQKDPFWGAL</sequence>
<dbReference type="InterPro" id="IPR015760">
    <property type="entry name" value="TIF_IF2"/>
</dbReference>
<dbReference type="SUPFAM" id="SSF50447">
    <property type="entry name" value="Translation proteins"/>
    <property type="match status" value="1"/>
</dbReference>
<dbReference type="Gene3D" id="3.40.50.10050">
    <property type="entry name" value="Translation initiation factor IF- 2, domain 3"/>
    <property type="match status" value="1"/>
</dbReference>
<evidence type="ECO:0000256" key="9">
    <source>
        <dbReference type="RuleBase" id="RU000644"/>
    </source>
</evidence>
<dbReference type="SUPFAM" id="SSF52156">
    <property type="entry name" value="Initiation factor IF2/eIF5b, domain 3"/>
    <property type="match status" value="1"/>
</dbReference>
<evidence type="ECO:0000256" key="7">
    <source>
        <dbReference type="ARBA" id="ARBA00024852"/>
    </source>
</evidence>
<dbReference type="GO" id="GO:0003924">
    <property type="term" value="F:GTPase activity"/>
    <property type="evidence" value="ECO:0007669"/>
    <property type="project" value="UniProtKB-UniRule"/>
</dbReference>
<dbReference type="PANTHER" id="PTHR43381:SF4">
    <property type="entry name" value="EUKARYOTIC TRANSLATION INITIATION FACTOR 5B"/>
    <property type="match status" value="1"/>
</dbReference>
<dbReference type="FunFam" id="2.40.30.10:FF:000013">
    <property type="entry name" value="eukaryotic translation initiation factor 5B"/>
    <property type="match status" value="1"/>
</dbReference>
<dbReference type="SUPFAM" id="SSF52540">
    <property type="entry name" value="P-loop containing nucleoside triphosphate hydrolases"/>
    <property type="match status" value="1"/>
</dbReference>
<feature type="binding site" evidence="8">
    <location>
        <begin position="131"/>
        <end position="134"/>
    </location>
    <ligand>
        <name>GTP</name>
        <dbReference type="ChEBI" id="CHEBI:37565"/>
    </ligand>
</feature>
<dbReference type="Proteomes" id="UP000886210">
    <property type="component" value="Unassembled WGS sequence"/>
</dbReference>
<dbReference type="NCBIfam" id="TIGR00231">
    <property type="entry name" value="small_GTP"/>
    <property type="match status" value="1"/>
</dbReference>
<dbReference type="InterPro" id="IPR009000">
    <property type="entry name" value="Transl_B-barrel_sf"/>
</dbReference>
<feature type="domain" description="Tr-type G" evidence="10">
    <location>
        <begin position="4"/>
        <end position="221"/>
    </location>
</feature>